<reference evidence="1 2" key="1">
    <citation type="submission" date="2019-09" db="EMBL/GenBank/DDBJ databases">
        <title>Genome sequence and assembly of Flavobacterium sp.</title>
        <authorList>
            <person name="Chhetri G."/>
        </authorList>
    </citation>
    <scope>NUCLEOTIDE SEQUENCE [LARGE SCALE GENOMIC DNA]</scope>
    <source>
        <strain evidence="1 2">SNL9</strain>
    </source>
</reference>
<organism evidence="1 2">
    <name type="scientific">Paenimyroides baculatum</name>
    <dbReference type="NCBI Taxonomy" id="2608000"/>
    <lineage>
        <taxon>Bacteria</taxon>
        <taxon>Pseudomonadati</taxon>
        <taxon>Bacteroidota</taxon>
        <taxon>Flavobacteriia</taxon>
        <taxon>Flavobacteriales</taxon>
        <taxon>Flavobacteriaceae</taxon>
        <taxon>Paenimyroides</taxon>
    </lineage>
</organism>
<dbReference type="SUPFAM" id="SSF50965">
    <property type="entry name" value="Galactose oxidase, central domain"/>
    <property type="match status" value="1"/>
</dbReference>
<dbReference type="AlphaFoldDB" id="A0A5M6CKJ8"/>
<evidence type="ECO:0000313" key="1">
    <source>
        <dbReference type="EMBL" id="KAA5535731.1"/>
    </source>
</evidence>
<dbReference type="PROSITE" id="PS51257">
    <property type="entry name" value="PROKAR_LIPOPROTEIN"/>
    <property type="match status" value="1"/>
</dbReference>
<dbReference type="Proteomes" id="UP000325141">
    <property type="component" value="Unassembled WGS sequence"/>
</dbReference>
<keyword evidence="2" id="KW-1185">Reference proteome</keyword>
<dbReference type="InterPro" id="IPR011043">
    <property type="entry name" value="Gal_Oxase/kelch_b-propeller"/>
</dbReference>
<accession>A0A5M6CKJ8</accession>
<gene>
    <name evidence="1" type="ORF">F0460_04650</name>
</gene>
<proteinExistence type="predicted"/>
<evidence type="ECO:0000313" key="2">
    <source>
        <dbReference type="Proteomes" id="UP000325141"/>
    </source>
</evidence>
<comment type="caution">
    <text evidence="1">The sequence shown here is derived from an EMBL/GenBank/DDBJ whole genome shotgun (WGS) entry which is preliminary data.</text>
</comment>
<sequence length="265" mass="29709">MNSYIIKLLFTISIVSILMSCKTNKILTDTSKTLNDADIYVVGYEYNDSKFESSIEEIADEVGMKHVAKLWKNGEDIDLESNELYSDAKSVVVNNNDVYIVGSVILDNEYVATIWKNGKIQKLTNGKTAAHTSSLFIDNNNVYILGAQYNTKNYAIKLWKNGVYTDVTNGENPTNDASIFVYKGDEYICGHEQSGNKNKHYRNNSVAKIWKNGKPQNLSNGLNDSYALSLFVDNGTTNVVGYEIENDKYIAKLWKNGKSQNLSDA</sequence>
<protein>
    <submittedName>
        <fullName evidence="1">Uncharacterized protein</fullName>
    </submittedName>
</protein>
<dbReference type="RefSeq" id="WP_150010762.1">
    <property type="nucleotide sequence ID" value="NZ_VWSG01000003.1"/>
</dbReference>
<name>A0A5M6CKJ8_9FLAO</name>
<dbReference type="EMBL" id="VWSG01000003">
    <property type="protein sequence ID" value="KAA5535731.1"/>
    <property type="molecule type" value="Genomic_DNA"/>
</dbReference>